<keyword evidence="2" id="KW-0812">Transmembrane</keyword>
<dbReference type="Proteomes" id="UP000053259">
    <property type="component" value="Unassembled WGS sequence"/>
</dbReference>
<dbReference type="AlphaFoldDB" id="A0A0D2A3N8"/>
<evidence type="ECO:0000313" key="4">
    <source>
        <dbReference type="Proteomes" id="UP000053259"/>
    </source>
</evidence>
<dbReference type="Pfam" id="PF11915">
    <property type="entry name" value="DUF3433"/>
    <property type="match status" value="1"/>
</dbReference>
<name>A0A0D2A3N8_9PEZI</name>
<evidence type="ECO:0000256" key="1">
    <source>
        <dbReference type="SAM" id="MobiDB-lite"/>
    </source>
</evidence>
<dbReference type="HOGENOM" id="CLU_019838_0_0_1"/>
<feature type="transmembrane region" description="Helical" evidence="2">
    <location>
        <begin position="152"/>
        <end position="172"/>
    </location>
</feature>
<dbReference type="EMBL" id="KN847558">
    <property type="protein sequence ID" value="KIW01015.1"/>
    <property type="molecule type" value="Genomic_DNA"/>
</dbReference>
<protein>
    <submittedName>
        <fullName evidence="3">Uncharacterized protein</fullName>
    </submittedName>
</protein>
<keyword evidence="4" id="KW-1185">Reference proteome</keyword>
<feature type="region of interest" description="Disordered" evidence="1">
    <location>
        <begin position="568"/>
        <end position="652"/>
    </location>
</feature>
<dbReference type="GeneID" id="27315505"/>
<dbReference type="RefSeq" id="XP_016210884.1">
    <property type="nucleotide sequence ID" value="XM_016361309.1"/>
</dbReference>
<dbReference type="PANTHER" id="PTHR37544:SF3">
    <property type="entry name" value="SPRAY"/>
    <property type="match status" value="1"/>
</dbReference>
<keyword evidence="2" id="KW-0472">Membrane</keyword>
<dbReference type="InterPro" id="IPR021840">
    <property type="entry name" value="DUF3433"/>
</dbReference>
<evidence type="ECO:0000256" key="2">
    <source>
        <dbReference type="SAM" id="Phobius"/>
    </source>
</evidence>
<accession>A0A0D2A3N8</accession>
<feature type="transmembrane region" description="Helical" evidence="2">
    <location>
        <begin position="29"/>
        <end position="48"/>
    </location>
</feature>
<feature type="transmembrane region" description="Helical" evidence="2">
    <location>
        <begin position="476"/>
        <end position="497"/>
    </location>
</feature>
<keyword evidence="2" id="KW-1133">Transmembrane helix</keyword>
<dbReference type="OrthoDB" id="3522351at2759"/>
<dbReference type="PANTHER" id="PTHR37544">
    <property type="entry name" value="SPRAY-RELATED"/>
    <property type="match status" value="1"/>
</dbReference>
<proteinExistence type="predicted"/>
<dbReference type="VEuPathDB" id="FungiDB:PV09_07532"/>
<feature type="compositionally biased region" description="Polar residues" evidence="1">
    <location>
        <begin position="614"/>
        <end position="632"/>
    </location>
</feature>
<reference evidence="3 4" key="1">
    <citation type="submission" date="2015-01" db="EMBL/GenBank/DDBJ databases">
        <title>The Genome Sequence of Ochroconis gallopava CBS43764.</title>
        <authorList>
            <consortium name="The Broad Institute Genomics Platform"/>
            <person name="Cuomo C."/>
            <person name="de Hoog S."/>
            <person name="Gorbushina A."/>
            <person name="Stielow B."/>
            <person name="Teixiera M."/>
            <person name="Abouelleil A."/>
            <person name="Chapman S.B."/>
            <person name="Priest M."/>
            <person name="Young S.K."/>
            <person name="Wortman J."/>
            <person name="Nusbaum C."/>
            <person name="Birren B."/>
        </authorList>
    </citation>
    <scope>NUCLEOTIDE SEQUENCE [LARGE SCALE GENOMIC DNA]</scope>
    <source>
        <strain evidence="3 4">CBS 43764</strain>
    </source>
</reference>
<dbReference type="InParanoid" id="A0A0D2A3N8"/>
<organism evidence="3 4">
    <name type="scientific">Verruconis gallopava</name>
    <dbReference type="NCBI Taxonomy" id="253628"/>
    <lineage>
        <taxon>Eukaryota</taxon>
        <taxon>Fungi</taxon>
        <taxon>Dikarya</taxon>
        <taxon>Ascomycota</taxon>
        <taxon>Pezizomycotina</taxon>
        <taxon>Dothideomycetes</taxon>
        <taxon>Pleosporomycetidae</taxon>
        <taxon>Venturiales</taxon>
        <taxon>Sympoventuriaceae</taxon>
        <taxon>Verruconis</taxon>
    </lineage>
</organism>
<feature type="transmembrane region" description="Helical" evidence="2">
    <location>
        <begin position="78"/>
        <end position="98"/>
    </location>
</feature>
<sequence>MAAFTVPFPVRKATKKVENEWKTWRLSRWYTVGLLLVEASMIVVILVLERYSATHQGIATVPHVETDQDFRLSIISMFWTYGLLWTALPSFLMGLYRIGWDAIVMATAERQPYVEINRDEQDASTARETIMLDYRTYPLLYNWLVAFRLKHVLIGCAMMLSSVLSIALVPLASHILASAPAIITSEYQVTIPYTFDSAPLASLDLETFISMAKSTQAYGAEPPPWSMSKYAFEAINLTDIDTRQNYTIPVNAYYGQVDCKLLNVPPPSISSNSLNQTVLSFNITDRGCVIMPVQVYISENSPSIVARTWESISCGEAAHTSRVMILTGKPTSLSEMSNLTVVSCIPSYWKTSGLLSIRVEKRSSPTVDKFDEDTANKTEFRPFGANIFEPDLTSYTQLDPKGTFQTDLFAATVYEVAKKSNPADPLDSNTLKTAMESVWPSIFAYVTAISLIQSPMERTVEAQARRFETRLFVVPPVAWTIVIVMILVLICNALLILHAELNHSILLEEPIGLLGAAVLLQNSDVAGLVAQVRGEPPDDIKVREEIKKKDLAGSRCWFDSTTKTIRLSGLGWNPSPNPTSSSGSGSALSAVITTNSPPATPAPDPHVSPVTVVDQGTESSGLPDTEVTTQHGDGTLEDDAESPPVPETQSSL</sequence>
<evidence type="ECO:0000313" key="3">
    <source>
        <dbReference type="EMBL" id="KIW01015.1"/>
    </source>
</evidence>
<dbReference type="STRING" id="253628.A0A0D2A3N8"/>
<gene>
    <name evidence="3" type="ORF">PV09_07532</name>
</gene>